<dbReference type="KEGG" id="sliu:111350670"/>
<keyword evidence="2" id="KW-1185">Reference proteome</keyword>
<dbReference type="GeneID" id="111350670"/>
<accession>A0A9J7DT91</accession>
<keyword evidence="1" id="KW-0732">Signal</keyword>
<feature type="signal peptide" evidence="1">
    <location>
        <begin position="1"/>
        <end position="23"/>
    </location>
</feature>
<dbReference type="Proteomes" id="UP000301870">
    <property type="component" value="Chromosome 11"/>
</dbReference>
<feature type="chain" id="PRO_5039951751" evidence="1">
    <location>
        <begin position="24"/>
        <end position="144"/>
    </location>
</feature>
<organism evidence="2 3">
    <name type="scientific">Spodoptera litura</name>
    <name type="common">Asian cotton leafworm</name>
    <dbReference type="NCBI Taxonomy" id="69820"/>
    <lineage>
        <taxon>Eukaryota</taxon>
        <taxon>Metazoa</taxon>
        <taxon>Ecdysozoa</taxon>
        <taxon>Arthropoda</taxon>
        <taxon>Hexapoda</taxon>
        <taxon>Insecta</taxon>
        <taxon>Pterygota</taxon>
        <taxon>Neoptera</taxon>
        <taxon>Endopterygota</taxon>
        <taxon>Lepidoptera</taxon>
        <taxon>Glossata</taxon>
        <taxon>Ditrysia</taxon>
        <taxon>Noctuoidea</taxon>
        <taxon>Noctuidae</taxon>
        <taxon>Amphipyrinae</taxon>
        <taxon>Spodoptera</taxon>
    </lineage>
</organism>
<reference evidence="3" key="1">
    <citation type="submission" date="2025-08" db="UniProtKB">
        <authorList>
            <consortium name="RefSeq"/>
        </authorList>
    </citation>
    <scope>IDENTIFICATION</scope>
    <source>
        <strain evidence="3">Ishihara</strain>
        <tissue evidence="3">Whole body</tissue>
    </source>
</reference>
<gene>
    <name evidence="3" type="primary">LOC111350670</name>
</gene>
<protein>
    <submittedName>
        <fullName evidence="3">Uncharacterized protein LOC111350670</fullName>
    </submittedName>
</protein>
<proteinExistence type="predicted"/>
<sequence length="144" mass="16656">MYGILKNYRLGFLLSYVFICCNTEVPNTTASVILISFFEYGIHVEGEEVSLAINGYIPPFTPIFTQNVTPQRSDLEQKFTYLRAEYVSPMSAVDVVYNDKTFSLSFYVRFPFLNIPFGIVGYSVKPSHSRTWNTWRRNKNHVTL</sequence>
<dbReference type="AlphaFoldDB" id="A0A9J7DT91"/>
<evidence type="ECO:0000256" key="1">
    <source>
        <dbReference type="SAM" id="SignalP"/>
    </source>
</evidence>
<evidence type="ECO:0000313" key="2">
    <source>
        <dbReference type="Proteomes" id="UP000301870"/>
    </source>
</evidence>
<dbReference type="RefSeq" id="XP_022818080.1">
    <property type="nucleotide sequence ID" value="XM_022962312.1"/>
</dbReference>
<dbReference type="OrthoDB" id="6924550at2759"/>
<evidence type="ECO:0000313" key="3">
    <source>
        <dbReference type="RefSeq" id="XP_022818080.1"/>
    </source>
</evidence>
<name>A0A9J7DT91_SPOLT</name>